<keyword evidence="3" id="KW-1185">Reference proteome</keyword>
<dbReference type="EMBL" id="JBEZUR010000059">
    <property type="protein sequence ID" value="MEU3557498.1"/>
    <property type="molecule type" value="Genomic_DNA"/>
</dbReference>
<sequence length="27" mass="3179">RVLREVREQGGAWTVMYDPEGNEFCVH</sequence>
<proteinExistence type="predicted"/>
<evidence type="ECO:0000313" key="3">
    <source>
        <dbReference type="Proteomes" id="UP001550850"/>
    </source>
</evidence>
<organism evidence="2 3">
    <name type="scientific">Streptomyces fragilis</name>
    <dbReference type="NCBI Taxonomy" id="67301"/>
    <lineage>
        <taxon>Bacteria</taxon>
        <taxon>Bacillati</taxon>
        <taxon>Actinomycetota</taxon>
        <taxon>Actinomycetes</taxon>
        <taxon>Kitasatosporales</taxon>
        <taxon>Streptomycetaceae</taxon>
        <taxon>Streptomyces</taxon>
    </lineage>
</organism>
<dbReference type="Pfam" id="PF18029">
    <property type="entry name" value="Glyoxalase_6"/>
    <property type="match status" value="1"/>
</dbReference>
<gene>
    <name evidence="2" type="ORF">AB0E65_25295</name>
</gene>
<name>A0ABV2YP53_9ACTN</name>
<feature type="non-terminal residue" evidence="2">
    <location>
        <position position="1"/>
    </location>
</feature>
<accession>A0ABV2YP53</accession>
<dbReference type="RefSeq" id="WP_359291719.1">
    <property type="nucleotide sequence ID" value="NZ_JBEZUR010000059.1"/>
</dbReference>
<dbReference type="Gene3D" id="3.10.180.10">
    <property type="entry name" value="2,3-Dihydroxybiphenyl 1,2-Dioxygenase, domain 1"/>
    <property type="match status" value="1"/>
</dbReference>
<dbReference type="InterPro" id="IPR029068">
    <property type="entry name" value="Glyas_Bleomycin-R_OHBP_Dase"/>
</dbReference>
<dbReference type="InterPro" id="IPR041581">
    <property type="entry name" value="Glyoxalase_6"/>
</dbReference>
<reference evidence="2 3" key="1">
    <citation type="submission" date="2024-06" db="EMBL/GenBank/DDBJ databases">
        <title>The Natural Products Discovery Center: Release of the First 8490 Sequenced Strains for Exploring Actinobacteria Biosynthetic Diversity.</title>
        <authorList>
            <person name="Kalkreuter E."/>
            <person name="Kautsar S.A."/>
            <person name="Yang D."/>
            <person name="Bader C.D."/>
            <person name="Teijaro C.N."/>
            <person name="Fluegel L."/>
            <person name="Davis C.M."/>
            <person name="Simpson J.R."/>
            <person name="Lauterbach L."/>
            <person name="Steele A.D."/>
            <person name="Gui C."/>
            <person name="Meng S."/>
            <person name="Li G."/>
            <person name="Viehrig K."/>
            <person name="Ye F."/>
            <person name="Su P."/>
            <person name="Kiefer A.F."/>
            <person name="Nichols A."/>
            <person name="Cepeda A.J."/>
            <person name="Yan W."/>
            <person name="Fan B."/>
            <person name="Jiang Y."/>
            <person name="Adhikari A."/>
            <person name="Zheng C.-J."/>
            <person name="Schuster L."/>
            <person name="Cowan T.M."/>
            <person name="Smanski M.J."/>
            <person name="Chevrette M.G."/>
            <person name="De Carvalho L.P.S."/>
            <person name="Shen B."/>
        </authorList>
    </citation>
    <scope>NUCLEOTIDE SEQUENCE [LARGE SCALE GENOMIC DNA]</scope>
    <source>
        <strain evidence="2 3">NPDC038104</strain>
    </source>
</reference>
<comment type="caution">
    <text evidence="2">The sequence shown here is derived from an EMBL/GenBank/DDBJ whole genome shotgun (WGS) entry which is preliminary data.</text>
</comment>
<evidence type="ECO:0000259" key="1">
    <source>
        <dbReference type="Pfam" id="PF18029"/>
    </source>
</evidence>
<protein>
    <submittedName>
        <fullName evidence="2">VOC family protein</fullName>
    </submittedName>
</protein>
<feature type="domain" description="Glyoxalase-like" evidence="1">
    <location>
        <begin position="6"/>
        <end position="26"/>
    </location>
</feature>
<dbReference type="Proteomes" id="UP001550850">
    <property type="component" value="Unassembled WGS sequence"/>
</dbReference>
<evidence type="ECO:0000313" key="2">
    <source>
        <dbReference type="EMBL" id="MEU3557498.1"/>
    </source>
</evidence>